<comment type="caution">
    <text evidence="16">The sequence shown here is derived from an EMBL/GenBank/DDBJ whole genome shotgun (WGS) entry which is preliminary data.</text>
</comment>
<dbReference type="EMBL" id="AECV01000004">
    <property type="protein sequence ID" value="EFW30318.1"/>
    <property type="molecule type" value="Genomic_DNA"/>
</dbReference>
<dbReference type="RefSeq" id="WP_009349135.1">
    <property type="nucleotide sequence ID" value="NZ_GL638130.1"/>
</dbReference>
<feature type="transmembrane region" description="Helical" evidence="12">
    <location>
        <begin position="240"/>
        <end position="261"/>
    </location>
</feature>
<evidence type="ECO:0000259" key="14">
    <source>
        <dbReference type="PROSITE" id="PS51098"/>
    </source>
</evidence>
<dbReference type="NCBIfam" id="TIGR00830">
    <property type="entry name" value="PTBA"/>
    <property type="match status" value="1"/>
</dbReference>
<evidence type="ECO:0000256" key="5">
    <source>
        <dbReference type="ARBA" id="ARBA00022679"/>
    </source>
</evidence>
<accession>E7N0G7</accession>
<dbReference type="InterPro" id="IPR011055">
    <property type="entry name" value="Dup_hybrid_motif"/>
</dbReference>
<feature type="transmembrane region" description="Helical" evidence="12">
    <location>
        <begin position="180"/>
        <end position="203"/>
    </location>
</feature>
<name>E7N0G7_9FIRM</name>
<dbReference type="GO" id="GO:0016301">
    <property type="term" value="F:kinase activity"/>
    <property type="evidence" value="ECO:0007669"/>
    <property type="project" value="UniProtKB-KW"/>
</dbReference>
<feature type="transmembrane region" description="Helical" evidence="12">
    <location>
        <begin position="65"/>
        <end position="86"/>
    </location>
</feature>
<keyword evidence="10 12" id="KW-0472">Membrane</keyword>
<evidence type="ECO:0000256" key="9">
    <source>
        <dbReference type="ARBA" id="ARBA00022989"/>
    </source>
</evidence>
<dbReference type="InterPro" id="IPR003352">
    <property type="entry name" value="PTS_EIIC"/>
</dbReference>
<keyword evidence="5 16" id="KW-0808">Transferase</keyword>
<evidence type="ECO:0000256" key="3">
    <source>
        <dbReference type="ARBA" id="ARBA00022475"/>
    </source>
</evidence>
<feature type="transmembrane region" description="Helical" evidence="12">
    <location>
        <begin position="339"/>
        <end position="361"/>
    </location>
</feature>
<dbReference type="NCBIfam" id="TIGR02005">
    <property type="entry name" value="PTS-IIBC-alpha"/>
    <property type="match status" value="1"/>
</dbReference>
<sequence length="703" mass="75959">MALSKDVIMQNMQRFGGAMYTPVILFAFFGLTVAVSIVCKNEGLLGSLAAPGTLWYDFWFVVEQGAWTVFAQMPILFAIAVPIGFAKKEPARCAMESFVIYMLFNYFISAFLTLHGSAFGVDYSQPAGPGTGLAMIANVKTLDMGMLGAIFIACCTAFLHNRFYDTNIPDWLGIFKGPAFVVAIGFVVMIPMALLFCIVWPAVQHAIEQFQFFLKTSGILGVWAYTFSEKMLLPAGLHHFIYLPFIFGPAVVDGGIQAYWLSHINDFMVSGQSLRELFPEGGFALHGSGKVFGLPGAALAIYMCAKPEKRKKTAALLIPATITAVLCGITEPIEFTFLFVAPLLYLLHAVLSATLSATLYAIGLSGNFGGGLIDCFVQNWIPLFSYHYATYLMQIAVGLCFTAIYFFVFRFVIQLKDYKTPGRTDDSVEDKLFTKADYKAKQAGAAGAAAAAPGMKLDERDVKARAFLDGLGGAANIKDVTNCATRLRVTVNDPELVAPTGAFTEAGAHGLVRNGHAFQVIVGLSVPQIRERFEALMTAPASDMDEVAVGTEKSFAITAVATGHIIDMSEVKDEMFSQKMMGDGVAVEPTEGIVVAPADAEVTMVMEDSRHAVGLRMASGAELLIHIGVDTVKLEGKGFELLVKMGDRVKAGAPLVKFDRDVIHAAGYQDIVIMAVTNSGEYPLMKKMTGMDAKAGETPVLTF</sequence>
<dbReference type="InterPro" id="IPR018113">
    <property type="entry name" value="PTrfase_EIIB_Cys"/>
</dbReference>
<dbReference type="Proteomes" id="UP000004633">
    <property type="component" value="Unassembled WGS sequence"/>
</dbReference>
<feature type="transmembrane region" description="Helical" evidence="12">
    <location>
        <begin position="141"/>
        <end position="159"/>
    </location>
</feature>
<dbReference type="Gene3D" id="3.30.1360.60">
    <property type="entry name" value="Glucose permease domain IIB"/>
    <property type="match status" value="1"/>
</dbReference>
<feature type="transmembrane region" description="Helical" evidence="12">
    <location>
        <begin position="368"/>
        <end position="385"/>
    </location>
</feature>
<dbReference type="PROSITE" id="PS00371">
    <property type="entry name" value="PTS_EIIA_TYPE_1_HIS"/>
    <property type="match status" value="1"/>
</dbReference>
<dbReference type="AlphaFoldDB" id="E7N0G7"/>
<dbReference type="SUPFAM" id="SSF51261">
    <property type="entry name" value="Duplicated hybrid motif"/>
    <property type="match status" value="1"/>
</dbReference>
<dbReference type="HOGENOM" id="CLU_012312_1_1_9"/>
<dbReference type="Gene3D" id="2.70.70.10">
    <property type="entry name" value="Glucose Permease (Domain IIA)"/>
    <property type="match status" value="1"/>
</dbReference>
<dbReference type="Pfam" id="PF00367">
    <property type="entry name" value="PTS_EIIB"/>
    <property type="match status" value="1"/>
</dbReference>
<evidence type="ECO:0000256" key="2">
    <source>
        <dbReference type="ARBA" id="ARBA00022448"/>
    </source>
</evidence>
<evidence type="ECO:0000313" key="16">
    <source>
        <dbReference type="EMBL" id="EFW30318.1"/>
    </source>
</evidence>
<keyword evidence="2" id="KW-0813">Transport</keyword>
<comment type="subcellular location">
    <subcellularLocation>
        <location evidence="1">Cell membrane</location>
        <topology evidence="1">Multi-pass membrane protein</topology>
    </subcellularLocation>
</comment>
<evidence type="ECO:0000259" key="15">
    <source>
        <dbReference type="PROSITE" id="PS51103"/>
    </source>
</evidence>
<proteinExistence type="predicted"/>
<keyword evidence="9 12" id="KW-1133">Transmembrane helix</keyword>
<evidence type="ECO:0000256" key="6">
    <source>
        <dbReference type="ARBA" id="ARBA00022683"/>
    </source>
</evidence>
<dbReference type="SUPFAM" id="SSF55604">
    <property type="entry name" value="Glucose permease domain IIB"/>
    <property type="match status" value="1"/>
</dbReference>
<dbReference type="PANTHER" id="PTHR30009">
    <property type="entry name" value="CYTOCHROME C-TYPE SYNTHESIS PROTEIN AND PTS TRANSMEMBRANE COMPONENT"/>
    <property type="match status" value="1"/>
</dbReference>
<evidence type="ECO:0000256" key="8">
    <source>
        <dbReference type="ARBA" id="ARBA00022777"/>
    </source>
</evidence>
<evidence type="ECO:0000256" key="10">
    <source>
        <dbReference type="ARBA" id="ARBA00023136"/>
    </source>
</evidence>
<feature type="transmembrane region" description="Helical" evidence="12">
    <location>
        <begin position="20"/>
        <end position="38"/>
    </location>
</feature>
<dbReference type="InterPro" id="IPR013013">
    <property type="entry name" value="PTS_EIIC_1"/>
</dbReference>
<evidence type="ECO:0000256" key="1">
    <source>
        <dbReference type="ARBA" id="ARBA00004651"/>
    </source>
</evidence>
<dbReference type="PROSITE" id="PS51093">
    <property type="entry name" value="PTS_EIIA_TYPE_1"/>
    <property type="match status" value="1"/>
</dbReference>
<dbReference type="InterPro" id="IPR001996">
    <property type="entry name" value="PTS_IIB_1"/>
</dbReference>
<keyword evidence="7 12" id="KW-0812">Transmembrane</keyword>
<feature type="active site" description="Phosphocysteine intermediate; for EIIB activity" evidence="11">
    <location>
        <position position="483"/>
    </location>
</feature>
<feature type="transmembrane region" description="Helical" evidence="12">
    <location>
        <begin position="391"/>
        <end position="413"/>
    </location>
</feature>
<dbReference type="PROSITE" id="PS51103">
    <property type="entry name" value="PTS_EIIC_TYPE_1"/>
    <property type="match status" value="1"/>
</dbReference>
<dbReference type="GO" id="GO:0090563">
    <property type="term" value="F:protein-phosphocysteine-sugar phosphotransferase activity"/>
    <property type="evidence" value="ECO:0007669"/>
    <property type="project" value="TreeGrafter"/>
</dbReference>
<feature type="domain" description="PTS EIIB type-1" evidence="14">
    <location>
        <begin position="461"/>
        <end position="543"/>
    </location>
</feature>
<feature type="domain" description="PTS EIIC type-1" evidence="15">
    <location>
        <begin position="6"/>
        <end position="425"/>
    </location>
</feature>
<dbReference type="FunFam" id="2.70.70.10:FF:000001">
    <property type="entry name" value="PTS system glucose-specific IIA component"/>
    <property type="match status" value="1"/>
</dbReference>
<keyword evidence="17" id="KW-1185">Reference proteome</keyword>
<evidence type="ECO:0000313" key="17">
    <source>
        <dbReference type="Proteomes" id="UP000004633"/>
    </source>
</evidence>
<keyword evidence="8" id="KW-0418">Kinase</keyword>
<evidence type="ECO:0000259" key="13">
    <source>
        <dbReference type="PROSITE" id="PS51093"/>
    </source>
</evidence>
<dbReference type="EC" id="2.7.1.191" evidence="16"/>
<dbReference type="STRING" id="749551.HMPREF9555_00467"/>
<dbReference type="InterPro" id="IPR050429">
    <property type="entry name" value="PTS_Glucose_EIICBA"/>
</dbReference>
<dbReference type="Pfam" id="PF02378">
    <property type="entry name" value="PTS_EIIC"/>
    <property type="match status" value="1"/>
</dbReference>
<dbReference type="GO" id="GO:0008982">
    <property type="term" value="F:protein-N(PI)-phosphohistidine-sugar phosphotransferase activity"/>
    <property type="evidence" value="ECO:0007669"/>
    <property type="project" value="InterPro"/>
</dbReference>
<dbReference type="InterPro" id="IPR010975">
    <property type="entry name" value="PTS_IIBC_a_glc"/>
</dbReference>
<dbReference type="InterPro" id="IPR036878">
    <property type="entry name" value="Glu_permease_IIB"/>
</dbReference>
<dbReference type="Pfam" id="PF00358">
    <property type="entry name" value="PTS_EIIA_1"/>
    <property type="match status" value="1"/>
</dbReference>
<feature type="transmembrane region" description="Helical" evidence="12">
    <location>
        <begin position="98"/>
        <end position="121"/>
    </location>
</feature>
<keyword evidence="3" id="KW-1003">Cell membrane</keyword>
<dbReference type="PROSITE" id="PS01035">
    <property type="entry name" value="PTS_EIIB_TYPE_1_CYS"/>
    <property type="match status" value="1"/>
</dbReference>
<organism evidence="16 17">
    <name type="scientific">Selenomonas artemidis F0399</name>
    <dbReference type="NCBI Taxonomy" id="749551"/>
    <lineage>
        <taxon>Bacteria</taxon>
        <taxon>Bacillati</taxon>
        <taxon>Bacillota</taxon>
        <taxon>Negativicutes</taxon>
        <taxon>Selenomonadales</taxon>
        <taxon>Selenomonadaceae</taxon>
        <taxon>Selenomonas</taxon>
    </lineage>
</organism>
<dbReference type="GO" id="GO:0009401">
    <property type="term" value="P:phosphoenolpyruvate-dependent sugar phosphotransferase system"/>
    <property type="evidence" value="ECO:0007669"/>
    <property type="project" value="UniProtKB-KW"/>
</dbReference>
<feature type="domain" description="PTS EIIA type-1" evidence="13">
    <location>
        <begin position="573"/>
        <end position="678"/>
    </location>
</feature>
<dbReference type="PROSITE" id="PS51098">
    <property type="entry name" value="PTS_EIIB_TYPE_1"/>
    <property type="match status" value="1"/>
</dbReference>
<evidence type="ECO:0000256" key="11">
    <source>
        <dbReference type="PROSITE-ProRule" id="PRU00421"/>
    </source>
</evidence>
<feature type="transmembrane region" description="Helical" evidence="12">
    <location>
        <begin position="314"/>
        <end position="333"/>
    </location>
</feature>
<dbReference type="GO" id="GO:0005886">
    <property type="term" value="C:plasma membrane"/>
    <property type="evidence" value="ECO:0007669"/>
    <property type="project" value="UniProtKB-SubCell"/>
</dbReference>
<evidence type="ECO:0000256" key="4">
    <source>
        <dbReference type="ARBA" id="ARBA00022597"/>
    </source>
</evidence>
<keyword evidence="4" id="KW-0762">Sugar transport</keyword>
<evidence type="ECO:0000256" key="7">
    <source>
        <dbReference type="ARBA" id="ARBA00022692"/>
    </source>
</evidence>
<protein>
    <submittedName>
        <fullName evidence="16">PTS system maltose-specific EIICB component</fullName>
        <ecNumber evidence="16">2.7.1.191</ecNumber>
    </submittedName>
</protein>
<dbReference type="NCBIfam" id="TIGR00826">
    <property type="entry name" value="EIIB_glc"/>
    <property type="match status" value="1"/>
</dbReference>
<evidence type="ECO:0000256" key="12">
    <source>
        <dbReference type="SAM" id="Phobius"/>
    </source>
</evidence>
<keyword evidence="6" id="KW-0598">Phosphotransferase system</keyword>
<dbReference type="CDD" id="cd00212">
    <property type="entry name" value="PTS_IIB_glc"/>
    <property type="match status" value="1"/>
</dbReference>
<reference evidence="16 17" key="1">
    <citation type="submission" date="2010-08" db="EMBL/GenBank/DDBJ databases">
        <authorList>
            <person name="Weinstock G."/>
            <person name="Sodergren E."/>
            <person name="Clifton S."/>
            <person name="Fulton L."/>
            <person name="Fulton B."/>
            <person name="Courtney L."/>
            <person name="Fronick C."/>
            <person name="Harrison M."/>
            <person name="Strong C."/>
            <person name="Farmer C."/>
            <person name="Delahaunty K."/>
            <person name="Markovic C."/>
            <person name="Hall O."/>
            <person name="Minx P."/>
            <person name="Tomlinson C."/>
            <person name="Mitreva M."/>
            <person name="Hou S."/>
            <person name="Chen J."/>
            <person name="Wollam A."/>
            <person name="Pepin K.H."/>
            <person name="Johnson M."/>
            <person name="Bhonagiri V."/>
            <person name="Zhang X."/>
            <person name="Suruliraj S."/>
            <person name="Warren W."/>
            <person name="Chinwalla A."/>
            <person name="Mardis E.R."/>
            <person name="Wilson R.K."/>
        </authorList>
    </citation>
    <scope>NUCLEOTIDE SEQUENCE [LARGE SCALE GENOMIC DNA]</scope>
    <source>
        <strain evidence="16 17">F0399</strain>
    </source>
</reference>
<dbReference type="InterPro" id="IPR001127">
    <property type="entry name" value="PTS_EIIA_1_perm"/>
</dbReference>
<dbReference type="PANTHER" id="PTHR30009:SF12">
    <property type="entry name" value="PHOSPHOTRANSFERASE IIC COMPONENT GLVC"/>
    <property type="match status" value="1"/>
</dbReference>
<gene>
    <name evidence="16" type="primary">glvC</name>
    <name evidence="16" type="ORF">HMPREF9555_00467</name>
</gene>